<dbReference type="Pfam" id="PF00668">
    <property type="entry name" value="Condensation"/>
    <property type="match status" value="1"/>
</dbReference>
<dbReference type="GO" id="GO:0043041">
    <property type="term" value="P:amino acid activation for nonribosomal peptide biosynthetic process"/>
    <property type="evidence" value="ECO:0007669"/>
    <property type="project" value="TreeGrafter"/>
</dbReference>
<proteinExistence type="predicted"/>
<feature type="compositionally biased region" description="Pro residues" evidence="1">
    <location>
        <begin position="258"/>
        <end position="272"/>
    </location>
</feature>
<feature type="region of interest" description="Disordered" evidence="1">
    <location>
        <begin position="332"/>
        <end position="361"/>
    </location>
</feature>
<evidence type="ECO:0000313" key="3">
    <source>
        <dbReference type="EMBL" id="TKS95782.1"/>
    </source>
</evidence>
<dbReference type="SUPFAM" id="SSF52777">
    <property type="entry name" value="CoA-dependent acyltransferases"/>
    <property type="match status" value="4"/>
</dbReference>
<dbReference type="Gene3D" id="3.30.559.30">
    <property type="entry name" value="Nonribosomal peptide synthetase, condensation domain"/>
    <property type="match status" value="2"/>
</dbReference>
<feature type="domain" description="Condensation" evidence="2">
    <location>
        <begin position="604"/>
        <end position="898"/>
    </location>
</feature>
<dbReference type="Gene3D" id="3.40.50.1820">
    <property type="entry name" value="alpha/beta hydrolase"/>
    <property type="match status" value="1"/>
</dbReference>
<dbReference type="PANTHER" id="PTHR45527:SF1">
    <property type="entry name" value="FATTY ACID SYNTHASE"/>
    <property type="match status" value="1"/>
</dbReference>
<dbReference type="GO" id="GO:0003824">
    <property type="term" value="F:catalytic activity"/>
    <property type="evidence" value="ECO:0007669"/>
    <property type="project" value="InterPro"/>
</dbReference>
<dbReference type="GO" id="GO:0044550">
    <property type="term" value="P:secondary metabolite biosynthetic process"/>
    <property type="evidence" value="ECO:0007669"/>
    <property type="project" value="TreeGrafter"/>
</dbReference>
<evidence type="ECO:0000259" key="2">
    <source>
        <dbReference type="Pfam" id="PF00668"/>
    </source>
</evidence>
<feature type="region of interest" description="Disordered" evidence="1">
    <location>
        <begin position="253"/>
        <end position="312"/>
    </location>
</feature>
<feature type="compositionally biased region" description="Low complexity" evidence="1">
    <location>
        <begin position="273"/>
        <end position="282"/>
    </location>
</feature>
<evidence type="ECO:0000256" key="1">
    <source>
        <dbReference type="SAM" id="MobiDB-lite"/>
    </source>
</evidence>
<dbReference type="InterPro" id="IPR029058">
    <property type="entry name" value="AB_hydrolase_fold"/>
</dbReference>
<dbReference type="GO" id="GO:0008610">
    <property type="term" value="P:lipid biosynthetic process"/>
    <property type="evidence" value="ECO:0007669"/>
    <property type="project" value="UniProtKB-ARBA"/>
</dbReference>
<dbReference type="PANTHER" id="PTHR45527">
    <property type="entry name" value="NONRIBOSOMAL PEPTIDE SYNTHETASE"/>
    <property type="match status" value="1"/>
</dbReference>
<dbReference type="RefSeq" id="WP_137304525.1">
    <property type="nucleotide sequence ID" value="NZ_BMVD01000031.1"/>
</dbReference>
<sequence>MTALPSHAAIRVVLEPAPGPDPDAGTWTCQVHGPLQPAALRHALAAAQAPDPARWHHHLVRHTPEHHTLRLTPAQDTPGAGVPGRLADLLTRTPPTGHPLTPAQYAVLPPTRSGRYEAVYLEPAAPQPRTVREALRAVLAAHPQLRWRLDLGGGRLTGEVAPAHPGTGDVHDQEDLVVGEFTDEAGFTAAVAAVGSTLDPRRGVHLRALLARDRRPGGPGTDRLALVAHELAVDAASWRTLLDDLTTALATTTTTAPPAAPDPIPDTTPTPAPGSDDASAAPAPAPAPTAPAPTAPALAPAAAGPSPAWRAPGTPDGWVALLRELADDPAEARHWAQVAESRSHAAATGPATAAGPVTETAPGAARHAGFTLDADDTDRLTRVLAPRLGLGAEQLLTGVFALALAHWQGRDEVALDVVSDPRTGHHELRHHVGRLTGPYPVHLALEPGLDPLGRLAAASGALAAAAGRAAGGGGFGACREWSPDPLLRETLRSLPPAPALLTLYGPHEQLPGHARPVTTGARTPYPVRAAARFTPGGLRLDLHFQPPAARALTPAGATPRDLAGQLHQLLRDLAQAAGAPVPSAFAPTPQQAALFTGTDARPGTGRHVEQLIWVWHGPLDTERFTAAWQSVFDHESVLRTAFTGGPRPQLMVHSRVTVEITRRVHRAGDWSPLLERDRLRGFDLRRPGALRLMLLEPDPARPAAASLPTRIVLTYHRALIDTWSAHLLLREFYRAYLAGGTLPGGERRPDLRDYSAWLAAQDRDAGREFTARTSPPAPAASRPARPAPATALSGVGRARLRLDTAETSRLAHWAGRWGTTESSVLQAVWAMLIYRACGTGGPAPVSFAVSVSGRGIPLEGADRMPGPLRNALPVHLDVDPAHTVPRLLRTLRDRALDLAAYEWVHEDFLHPDHTGTGTGAAQAGTLIVFEDPPHPLHALHDDLAAHGIRAEFAGTVPARSVLPLGLLAHHDDTGGLVVTTVHDRALLDEDAAAELLVQSAMLLRELPLRAEEFTTVAEALKLLEGRAVPRMSDTWRPGPHEALRTLRAAAAPQAGTICLIPPPGTPATCYDRLPPLHRGPQELLVLTPPPPTPLTAGARDADGAAGVLDAAARSALAARTGGRPLLLGGFSGAGALACSLARSIAADGHHPPRVVLAGTGTHTGDQDALHALARALQDATTPDT</sequence>
<accession>A0A4V6AUF4</accession>
<organism evidence="3 4">
    <name type="scientific">Streptomyces galbus</name>
    <dbReference type="NCBI Taxonomy" id="33898"/>
    <lineage>
        <taxon>Bacteria</taxon>
        <taxon>Bacillati</taxon>
        <taxon>Actinomycetota</taxon>
        <taxon>Actinomycetes</taxon>
        <taxon>Kitasatosporales</taxon>
        <taxon>Streptomycetaceae</taxon>
        <taxon>Streptomyces</taxon>
    </lineage>
</organism>
<feature type="compositionally biased region" description="Low complexity" evidence="1">
    <location>
        <begin position="771"/>
        <end position="791"/>
    </location>
</feature>
<evidence type="ECO:0000313" key="4">
    <source>
        <dbReference type="Proteomes" id="UP000308632"/>
    </source>
</evidence>
<reference evidence="3 4" key="1">
    <citation type="submission" date="2019-04" db="EMBL/GenBank/DDBJ databases">
        <title>Streptomyces lasaliensis sp.nov., an Actinomycete isolated from soil which produces the polyether antibiotic lasalocid.</title>
        <authorList>
            <person name="Erwin G."/>
            <person name="Haber C."/>
        </authorList>
    </citation>
    <scope>NUCLEOTIDE SEQUENCE [LARGE SCALE GENOMIC DNA]</scope>
    <source>
        <strain evidence="3 4">DSM 40089</strain>
    </source>
</reference>
<feature type="compositionally biased region" description="Low complexity" evidence="1">
    <location>
        <begin position="345"/>
        <end position="361"/>
    </location>
</feature>
<feature type="region of interest" description="Disordered" evidence="1">
    <location>
        <begin position="765"/>
        <end position="791"/>
    </location>
</feature>
<dbReference type="AlphaFoldDB" id="A0A4V6AUF4"/>
<dbReference type="Proteomes" id="UP000308632">
    <property type="component" value="Unassembled WGS sequence"/>
</dbReference>
<name>A0A4V6AUF4_STRGB</name>
<protein>
    <recommendedName>
        <fullName evidence="2">Condensation domain-containing protein</fullName>
    </recommendedName>
</protein>
<dbReference type="GO" id="GO:0005737">
    <property type="term" value="C:cytoplasm"/>
    <property type="evidence" value="ECO:0007669"/>
    <property type="project" value="TreeGrafter"/>
</dbReference>
<dbReference type="EMBL" id="SZPR01000049">
    <property type="protein sequence ID" value="TKS95782.1"/>
    <property type="molecule type" value="Genomic_DNA"/>
</dbReference>
<dbReference type="GO" id="GO:0031177">
    <property type="term" value="F:phosphopantetheine binding"/>
    <property type="evidence" value="ECO:0007669"/>
    <property type="project" value="TreeGrafter"/>
</dbReference>
<dbReference type="InterPro" id="IPR023213">
    <property type="entry name" value="CAT-like_dom_sf"/>
</dbReference>
<comment type="caution">
    <text evidence="3">The sequence shown here is derived from an EMBL/GenBank/DDBJ whole genome shotgun (WGS) entry which is preliminary data.</text>
</comment>
<gene>
    <name evidence="3" type="ORF">E4U92_35190</name>
</gene>
<feature type="compositionally biased region" description="Low complexity" evidence="1">
    <location>
        <begin position="295"/>
        <end position="308"/>
    </location>
</feature>
<dbReference type="Gene3D" id="3.30.559.10">
    <property type="entry name" value="Chloramphenicol acetyltransferase-like domain"/>
    <property type="match status" value="2"/>
</dbReference>
<dbReference type="InterPro" id="IPR001242">
    <property type="entry name" value="Condensation_dom"/>
</dbReference>
<feature type="compositionally biased region" description="Pro residues" evidence="1">
    <location>
        <begin position="283"/>
        <end position="294"/>
    </location>
</feature>